<name>A0A6C7EFN3_ILUCY</name>
<dbReference type="KEGG" id="aym:YM304_36650"/>
<dbReference type="InterPro" id="IPR006311">
    <property type="entry name" value="TAT_signal"/>
</dbReference>
<accession>A0A6C7EFN3</accession>
<evidence type="ECO:0008006" key="3">
    <source>
        <dbReference type="Google" id="ProtNLM"/>
    </source>
</evidence>
<dbReference type="InterPro" id="IPR010869">
    <property type="entry name" value="DUF1501"/>
</dbReference>
<dbReference type="PANTHER" id="PTHR43737">
    <property type="entry name" value="BLL7424 PROTEIN"/>
    <property type="match status" value="1"/>
</dbReference>
<evidence type="ECO:0000313" key="2">
    <source>
        <dbReference type="Proteomes" id="UP000011863"/>
    </source>
</evidence>
<dbReference type="Proteomes" id="UP000011863">
    <property type="component" value="Chromosome"/>
</dbReference>
<dbReference type="OrthoDB" id="9779968at2"/>
<protein>
    <recommendedName>
        <fullName evidence="3">DUF1501 domain-containing protein</fullName>
    </recommendedName>
</protein>
<reference evidence="1 2" key="1">
    <citation type="journal article" date="2013" name="Int. J. Syst. Evol. Microbiol.">
        <title>Ilumatobacter nonamiense sp. nov. and Ilumatobacter coccineum sp. nov., isolated from seashore sand.</title>
        <authorList>
            <person name="Matsumoto A."/>
            <person name="Kasai H."/>
            <person name="Matsuo Y."/>
            <person name="Shizuri Y."/>
            <person name="Ichikawa N."/>
            <person name="Fujita N."/>
            <person name="Omura S."/>
            <person name="Takahashi Y."/>
        </authorList>
    </citation>
    <scope>NUCLEOTIDE SEQUENCE [LARGE SCALE GENOMIC DNA]</scope>
    <source>
        <strain evidence="2">NBRC 103263 / KCTC 29153 / YM16-304</strain>
    </source>
</reference>
<dbReference type="RefSeq" id="WP_015443226.1">
    <property type="nucleotide sequence ID" value="NC_020520.1"/>
</dbReference>
<organism evidence="1 2">
    <name type="scientific">Ilumatobacter coccineus (strain NBRC 103263 / KCTC 29153 / YM16-304)</name>
    <dbReference type="NCBI Taxonomy" id="1313172"/>
    <lineage>
        <taxon>Bacteria</taxon>
        <taxon>Bacillati</taxon>
        <taxon>Actinomycetota</taxon>
        <taxon>Acidimicrobiia</taxon>
        <taxon>Acidimicrobiales</taxon>
        <taxon>Ilumatobacteraceae</taxon>
        <taxon>Ilumatobacter</taxon>
    </lineage>
</organism>
<dbReference type="PROSITE" id="PS51318">
    <property type="entry name" value="TAT"/>
    <property type="match status" value="1"/>
</dbReference>
<dbReference type="AlphaFoldDB" id="A0A6C7EFN3"/>
<dbReference type="PANTHER" id="PTHR43737:SF1">
    <property type="entry name" value="DUF1501 DOMAIN-CONTAINING PROTEIN"/>
    <property type="match status" value="1"/>
</dbReference>
<dbReference type="Pfam" id="PF07394">
    <property type="entry name" value="DUF1501"/>
    <property type="match status" value="1"/>
</dbReference>
<keyword evidence="2" id="KW-1185">Reference proteome</keyword>
<evidence type="ECO:0000313" key="1">
    <source>
        <dbReference type="EMBL" id="BAN03979.1"/>
    </source>
</evidence>
<gene>
    <name evidence="1" type="ORF">YM304_36650</name>
</gene>
<proteinExistence type="predicted"/>
<dbReference type="EMBL" id="AP012057">
    <property type="protein sequence ID" value="BAN03979.1"/>
    <property type="molecule type" value="Genomic_DNA"/>
</dbReference>
<sequence>MNGSHTRREFLRRGAAVAGAGFAAPWALDLAGLASAAPGATDDYRALVCLFMYGGNDHYDTFVPNDPTSHAAYTAARSGIARPQSDILPISPAGGFDGAGTFGFASELADLHDIFNDGALAVLPNIGTLVRPLDKAGYQIHSNRPPQLFSHNDQQSYWQSSSPEGATTGWGGRIADLVLDGNASSSTFTCVSVAGNAVMMTGREALQYQVSSRGVTQLRTDTFRYDPADAGIREIMELQQPGMFPSSYSTISKRALDAADELAAAVATAEARYDFDARFDLESDNNDLVRASSQLKMVAKLIAAGRDTLGLKRQVFFVAMGGFDNHSGLAARHPSLLAGLNGSLSEFYRMTQDMGAAENVTSFTASDFGRTLTSNGDGSDHGWGGHHLVMGGSVRGKRVFGEVPVIADDGPDDVGRGRLLPSTSVDQYAATFASWMGAGSSELEAIVPNLGNYDVADLGFLRTPGARLDDGIDGLVDRGLRRATRLGTT</sequence>